<evidence type="ECO:0000313" key="4">
    <source>
        <dbReference type="Proteomes" id="UP000198981"/>
    </source>
</evidence>
<dbReference type="Pfam" id="PF13622">
    <property type="entry name" value="4HBT_3"/>
    <property type="match status" value="1"/>
</dbReference>
<dbReference type="EMBL" id="FMUH01000005">
    <property type="protein sequence ID" value="SCX55247.1"/>
    <property type="molecule type" value="Genomic_DNA"/>
</dbReference>
<dbReference type="InterPro" id="IPR049450">
    <property type="entry name" value="ACOT8-like_C"/>
</dbReference>
<keyword evidence="4" id="KW-1185">Reference proteome</keyword>
<dbReference type="InterPro" id="IPR042171">
    <property type="entry name" value="Acyl-CoA_hotdog"/>
</dbReference>
<evidence type="ECO:0000313" key="3">
    <source>
        <dbReference type="EMBL" id="SCX55247.1"/>
    </source>
</evidence>
<evidence type="ECO:0000259" key="1">
    <source>
        <dbReference type="Pfam" id="PF13622"/>
    </source>
</evidence>
<dbReference type="InterPro" id="IPR029069">
    <property type="entry name" value="HotDog_dom_sf"/>
</dbReference>
<reference evidence="4" key="1">
    <citation type="submission" date="2016-10" db="EMBL/GenBank/DDBJ databases">
        <authorList>
            <person name="Varghese N."/>
            <person name="Submissions S."/>
        </authorList>
    </citation>
    <scope>NUCLEOTIDE SEQUENCE [LARGE SCALE GENOMIC DNA]</scope>
    <source>
        <strain evidence="4">DSM 45722</strain>
    </source>
</reference>
<dbReference type="Gene3D" id="2.40.160.210">
    <property type="entry name" value="Acyl-CoA thioesterase, double hotdog domain"/>
    <property type="match status" value="1"/>
</dbReference>
<dbReference type="Proteomes" id="UP000198981">
    <property type="component" value="Unassembled WGS sequence"/>
</dbReference>
<proteinExistence type="predicted"/>
<gene>
    <name evidence="3" type="ORF">SAMN03159343_3232</name>
</gene>
<dbReference type="SUPFAM" id="SSF54637">
    <property type="entry name" value="Thioesterase/thiol ester dehydrase-isomerase"/>
    <property type="match status" value="1"/>
</dbReference>
<organism evidence="3 4">
    <name type="scientific">Klenkia marina</name>
    <dbReference type="NCBI Taxonomy" id="1960309"/>
    <lineage>
        <taxon>Bacteria</taxon>
        <taxon>Bacillati</taxon>
        <taxon>Actinomycetota</taxon>
        <taxon>Actinomycetes</taxon>
        <taxon>Geodermatophilales</taxon>
        <taxon>Geodermatophilaceae</taxon>
        <taxon>Klenkia</taxon>
    </lineage>
</organism>
<dbReference type="AlphaFoldDB" id="A0A1G4YP62"/>
<accession>A0A1G4YP62</accession>
<dbReference type="InterPro" id="IPR049449">
    <property type="entry name" value="TesB_ACOT8-like_N"/>
</dbReference>
<feature type="domain" description="Acyl-CoA thioesterase-like C-terminal" evidence="2">
    <location>
        <begin position="126"/>
        <end position="250"/>
    </location>
</feature>
<dbReference type="STRING" id="1960309.SAMN03159343_3232"/>
<feature type="domain" description="Acyl-CoA thioesterase-like N-terminal HotDog" evidence="1">
    <location>
        <begin position="26"/>
        <end position="102"/>
    </location>
</feature>
<dbReference type="OrthoDB" id="1413770at2"/>
<sequence length="258" mass="27519">MAYFERLSSTPDGGGRFRATEHTGGGWNPAEQHIAPTVGLVAHCLGGAGGPVQKLSVEILGVIGIDEVEVALAVVRPGRTIELVEATVTWAGRAVVRARAWRLAGSDTSAAALVAEPPLPPRDELAAWDMSAGWPGGYIASLEVRHRDVGPGRAQAWLRSRQELVDDEDVTDLTRFLLLADTANGLVQSDERRRWFYPNVELTAHLFRAPAGGWVGMDTSVSWGPGGHAMTATVLHDQTGPVGRVAQLCTLRPLPGEA</sequence>
<protein>
    <submittedName>
        <fullName evidence="3">Thioesterase-like superfamily protein</fullName>
    </submittedName>
</protein>
<dbReference type="RefSeq" id="WP_092806145.1">
    <property type="nucleotide sequence ID" value="NZ_FMUH01000005.1"/>
</dbReference>
<dbReference type="Pfam" id="PF20789">
    <property type="entry name" value="4HBT_3C"/>
    <property type="match status" value="1"/>
</dbReference>
<evidence type="ECO:0000259" key="2">
    <source>
        <dbReference type="Pfam" id="PF20789"/>
    </source>
</evidence>
<name>A0A1G4YP62_9ACTN</name>